<keyword evidence="4 7" id="KW-0479">Metal-binding</keyword>
<dbReference type="Pfam" id="PF01546">
    <property type="entry name" value="Peptidase_M20"/>
    <property type="match status" value="1"/>
</dbReference>
<feature type="binding site" evidence="7">
    <location>
        <position position="195"/>
    </location>
    <ligand>
        <name>Zn(2+)</name>
        <dbReference type="ChEBI" id="CHEBI:29105"/>
        <label>1</label>
    </ligand>
</feature>
<dbReference type="InterPro" id="IPR036264">
    <property type="entry name" value="Bact_exopeptidase_dim_dom"/>
</dbReference>
<comment type="caution">
    <text evidence="8">The sequence shown here is derived from an EMBL/GenBank/DDBJ whole genome shotgun (WGS) entry which is preliminary data.</text>
</comment>
<feature type="binding site" evidence="7">
    <location>
        <position position="92"/>
    </location>
    <ligand>
        <name>Zn(2+)</name>
        <dbReference type="ChEBI" id="CHEBI:29105"/>
        <label>1</label>
    </ligand>
</feature>
<evidence type="ECO:0000256" key="1">
    <source>
        <dbReference type="ARBA" id="ARBA00001936"/>
    </source>
</evidence>
<accession>A0A4R4DT34</accession>
<comment type="cofactor">
    <cofactor evidence="1">
        <name>Mn(2+)</name>
        <dbReference type="ChEBI" id="CHEBI:29035"/>
    </cofactor>
</comment>
<dbReference type="PANTHER" id="PTHR32494:SF19">
    <property type="entry name" value="ALLANTOATE DEIMINASE-RELATED"/>
    <property type="match status" value="1"/>
</dbReference>
<comment type="cofactor">
    <cofactor evidence="7">
        <name>Zn(2+)</name>
        <dbReference type="ChEBI" id="CHEBI:29105"/>
    </cofactor>
    <text evidence="7">Binds 2 Zn(2+) ions per subunit.</text>
</comment>
<sequence>MGVDAAVRLADLTFAALREASLDPPGVSRASYGPGERAAHAIVAAAAEEIGLEVEADPIGTLSMTLAGADRSLPPVVIGSHLDAVPHGGNYDGAAGVVMGLALAARLKREGRILPRDLVVLGLRAEEMCWFPMLHLGSRAAFGLLPADAPDTLRRTDSGRTLAEHMAEEGLDPDFIRQGRASLDPHSIHAFIEPHIEQGPVLVEAGRPAAVVTGIRGSLRHRACKATGAWGHAGAVPRQGRQDAVLAVASLAGALEEFWRVAESGGRDLVLTMGEFRTDPALHGPTRIPGEVTFSLDIRSEDPAVLRAAEALLRDQAETIRAERGVAIDYGPALPVPPASMDERLRAALLRGAEAAGVPVLEMASGAGHDALTFAGLGVPTAMLFIRNEHGSHNPEEAMAMADFGAALDVLAASIETIAAR</sequence>
<evidence type="ECO:0000256" key="5">
    <source>
        <dbReference type="ARBA" id="ARBA00022801"/>
    </source>
</evidence>
<evidence type="ECO:0000256" key="7">
    <source>
        <dbReference type="PIRSR" id="PIRSR001235-1"/>
    </source>
</evidence>
<dbReference type="Proteomes" id="UP000295023">
    <property type="component" value="Unassembled WGS sequence"/>
</dbReference>
<evidence type="ECO:0000256" key="6">
    <source>
        <dbReference type="ARBA" id="ARBA00023211"/>
    </source>
</evidence>
<evidence type="ECO:0000256" key="2">
    <source>
        <dbReference type="ARBA" id="ARBA00006153"/>
    </source>
</evidence>
<keyword evidence="6" id="KW-0464">Manganese</keyword>
<feature type="binding site" evidence="7">
    <location>
        <position position="393"/>
    </location>
    <ligand>
        <name>Zn(2+)</name>
        <dbReference type="ChEBI" id="CHEBI:29105"/>
        <label>2</label>
    </ligand>
</feature>
<evidence type="ECO:0000313" key="8">
    <source>
        <dbReference type="EMBL" id="TCZ63214.1"/>
    </source>
</evidence>
<gene>
    <name evidence="8" type="ORF">EXY23_10285</name>
</gene>
<protein>
    <submittedName>
        <fullName evidence="8">Zn-dependent hydrolase</fullName>
    </submittedName>
</protein>
<comment type="similarity">
    <text evidence="2">Belongs to the peptidase M20 family.</text>
</comment>
<reference evidence="8 9" key="1">
    <citation type="submission" date="2019-03" db="EMBL/GenBank/DDBJ databases">
        <title>Paracraurococcus aquatilis NE82 genome sequence.</title>
        <authorList>
            <person name="Zhao Y."/>
            <person name="Du Z."/>
        </authorList>
    </citation>
    <scope>NUCLEOTIDE SEQUENCE [LARGE SCALE GENOMIC DNA]</scope>
    <source>
        <strain evidence="8 9">NE82</strain>
    </source>
</reference>
<dbReference type="SUPFAM" id="SSF53187">
    <property type="entry name" value="Zn-dependent exopeptidases"/>
    <property type="match status" value="1"/>
</dbReference>
<dbReference type="InterPro" id="IPR010158">
    <property type="entry name" value="Amidase_Cbmase"/>
</dbReference>
<name>A0A4R4DT34_9PROT</name>
<dbReference type="PANTHER" id="PTHR32494">
    <property type="entry name" value="ALLANTOATE DEIMINASE-RELATED"/>
    <property type="match status" value="1"/>
</dbReference>
<keyword evidence="9" id="KW-1185">Reference proteome</keyword>
<dbReference type="Gene3D" id="3.40.630.10">
    <property type="entry name" value="Zn peptidases"/>
    <property type="match status" value="1"/>
</dbReference>
<feature type="binding site" evidence="7">
    <location>
        <position position="127"/>
    </location>
    <ligand>
        <name>Zn(2+)</name>
        <dbReference type="ChEBI" id="CHEBI:29105"/>
        <label>2</label>
    </ligand>
</feature>
<evidence type="ECO:0000256" key="4">
    <source>
        <dbReference type="ARBA" id="ARBA00022723"/>
    </source>
</evidence>
<comment type="subunit">
    <text evidence="3">Homodimer.</text>
</comment>
<dbReference type="AlphaFoldDB" id="A0A4R4DT34"/>
<evidence type="ECO:0000256" key="3">
    <source>
        <dbReference type="ARBA" id="ARBA00011738"/>
    </source>
</evidence>
<proteinExistence type="inferred from homology"/>
<keyword evidence="7" id="KW-0862">Zinc</keyword>
<dbReference type="SUPFAM" id="SSF55031">
    <property type="entry name" value="Bacterial exopeptidase dimerisation domain"/>
    <property type="match status" value="1"/>
</dbReference>
<feature type="binding site" evidence="7">
    <location>
        <position position="92"/>
    </location>
    <ligand>
        <name>Zn(2+)</name>
        <dbReference type="ChEBI" id="CHEBI:29105"/>
        <label>2</label>
    </ligand>
</feature>
<dbReference type="GO" id="GO:0046872">
    <property type="term" value="F:metal ion binding"/>
    <property type="evidence" value="ECO:0007669"/>
    <property type="project" value="UniProtKB-KW"/>
</dbReference>
<dbReference type="Gene3D" id="3.30.70.360">
    <property type="match status" value="1"/>
</dbReference>
<dbReference type="RefSeq" id="WP_132288064.1">
    <property type="nucleotide sequence ID" value="NZ_SKBM01000008.1"/>
</dbReference>
<organism evidence="8 9">
    <name type="scientific">Roseicella aquatilis</name>
    <dbReference type="NCBI Taxonomy" id="2527868"/>
    <lineage>
        <taxon>Bacteria</taxon>
        <taxon>Pseudomonadati</taxon>
        <taxon>Pseudomonadota</taxon>
        <taxon>Alphaproteobacteria</taxon>
        <taxon>Acetobacterales</taxon>
        <taxon>Roseomonadaceae</taxon>
        <taxon>Roseicella</taxon>
    </lineage>
</organism>
<dbReference type="EMBL" id="SKBM01000008">
    <property type="protein sequence ID" value="TCZ63214.1"/>
    <property type="molecule type" value="Genomic_DNA"/>
</dbReference>
<evidence type="ECO:0000313" key="9">
    <source>
        <dbReference type="Proteomes" id="UP000295023"/>
    </source>
</evidence>
<dbReference type="InterPro" id="IPR002933">
    <property type="entry name" value="Peptidase_M20"/>
</dbReference>
<dbReference type="OrthoDB" id="9808195at2"/>
<dbReference type="NCBIfam" id="TIGR01879">
    <property type="entry name" value="hydantase"/>
    <property type="match status" value="1"/>
</dbReference>
<dbReference type="GO" id="GO:0016813">
    <property type="term" value="F:hydrolase activity, acting on carbon-nitrogen (but not peptide) bonds, in linear amidines"/>
    <property type="evidence" value="ECO:0007669"/>
    <property type="project" value="InterPro"/>
</dbReference>
<keyword evidence="5 8" id="KW-0378">Hydrolase</keyword>
<feature type="binding site" evidence="7">
    <location>
        <position position="81"/>
    </location>
    <ligand>
        <name>Zn(2+)</name>
        <dbReference type="ChEBI" id="CHEBI:29105"/>
        <label>1</label>
    </ligand>
</feature>
<dbReference type="PIRSF" id="PIRSF001235">
    <property type="entry name" value="Amidase_carbamoylase"/>
    <property type="match status" value="1"/>
</dbReference>